<gene>
    <name evidence="1" type="ORF">BB738_0330</name>
</gene>
<keyword evidence="2" id="KW-1185">Reference proteome</keyword>
<sequence length="62" mass="6798">MATHNVDLAQVQSKLTLKAYQDLEAAVSQPRVSDNTSDISAGFKLGVEHVLQYIRRNLVSGL</sequence>
<accession>A0A1L5C086</accession>
<evidence type="ECO:0000313" key="1">
    <source>
        <dbReference type="EMBL" id="APL99491.1"/>
    </source>
</evidence>
<evidence type="ECO:0000313" key="2">
    <source>
        <dbReference type="Proteomes" id="UP000225023"/>
    </source>
</evidence>
<dbReference type="EMBL" id="KX660669">
    <property type="protein sequence ID" value="APL99491.1"/>
    <property type="molecule type" value="Genomic_DNA"/>
</dbReference>
<name>A0A1L5C086_9CAUD</name>
<proteinExistence type="predicted"/>
<dbReference type="Proteomes" id="UP000225023">
    <property type="component" value="Segment"/>
</dbReference>
<reference evidence="2" key="1">
    <citation type="journal article" date="2017" name="Genes (Basel)">
        <title>Genome Analysis of a Novel Broad Host Range Proteobacteria Phage Isolated from a Bioreactor Treating Industrial Wastewater.</title>
        <authorList>
            <person name="de Leeuw M."/>
            <person name="Baron M."/>
            <person name="Brenner A."/>
            <person name="Kushmaro A."/>
        </authorList>
    </citation>
    <scope>NUCLEOTIDE SEQUENCE [LARGE SCALE GENOMIC DNA]</scope>
</reference>
<protein>
    <submittedName>
        <fullName evidence="1">Uncharacterized protein</fullName>
    </submittedName>
</protein>
<organism evidence="1 2">
    <name type="scientific">Aquamicrobium phage P14</name>
    <dbReference type="NCBI Taxonomy" id="1927013"/>
    <lineage>
        <taxon>Viruses</taxon>
        <taxon>Duplodnaviria</taxon>
        <taxon>Heunggongvirae</taxon>
        <taxon>Uroviricota</taxon>
        <taxon>Caudoviricetes</taxon>
        <taxon>Autographivirales</taxon>
        <taxon>Autonotataviridae</taxon>
        <taxon>Aqualcavirus</taxon>
        <taxon>Aqualcavirus P14</taxon>
    </lineage>
</organism>